<evidence type="ECO:0000313" key="2">
    <source>
        <dbReference type="Proteomes" id="UP000887013"/>
    </source>
</evidence>
<name>A0A8X6R0H5_NEPPI</name>
<evidence type="ECO:0000313" key="1">
    <source>
        <dbReference type="EMBL" id="GFU62299.1"/>
    </source>
</evidence>
<evidence type="ECO:0008006" key="3">
    <source>
        <dbReference type="Google" id="ProtNLM"/>
    </source>
</evidence>
<dbReference type="SUPFAM" id="SSF57756">
    <property type="entry name" value="Retrovirus zinc finger-like domains"/>
    <property type="match status" value="1"/>
</dbReference>
<organism evidence="1 2">
    <name type="scientific">Nephila pilipes</name>
    <name type="common">Giant wood spider</name>
    <name type="synonym">Nephila maculata</name>
    <dbReference type="NCBI Taxonomy" id="299642"/>
    <lineage>
        <taxon>Eukaryota</taxon>
        <taxon>Metazoa</taxon>
        <taxon>Ecdysozoa</taxon>
        <taxon>Arthropoda</taxon>
        <taxon>Chelicerata</taxon>
        <taxon>Arachnida</taxon>
        <taxon>Araneae</taxon>
        <taxon>Araneomorphae</taxon>
        <taxon>Entelegynae</taxon>
        <taxon>Araneoidea</taxon>
        <taxon>Nephilidae</taxon>
        <taxon>Nephila</taxon>
    </lineage>
</organism>
<dbReference type="GO" id="GO:0008270">
    <property type="term" value="F:zinc ion binding"/>
    <property type="evidence" value="ECO:0007669"/>
    <property type="project" value="InterPro"/>
</dbReference>
<proteinExistence type="predicted"/>
<accession>A0A8X6R0H5</accession>
<sequence length="123" mass="14336">MLLTIFSKKEAILPNKFVNFGRYEIRHMRTEIFKLKRKHYETHSSKDFEKRKPRKCFYCPALNHLSYNCPKVKKESKLERPSNSEVQTCSVITQKELHLKNITLGEKAISALMDTGSSVSLIC</sequence>
<comment type="caution">
    <text evidence="1">The sequence shown here is derived from an EMBL/GenBank/DDBJ whole genome shotgun (WGS) entry which is preliminary data.</text>
</comment>
<dbReference type="AlphaFoldDB" id="A0A8X6R0H5"/>
<dbReference type="OrthoDB" id="6466362at2759"/>
<dbReference type="Proteomes" id="UP000887013">
    <property type="component" value="Unassembled WGS sequence"/>
</dbReference>
<gene>
    <name evidence="1" type="ORF">NPIL_403741</name>
</gene>
<reference evidence="1" key="1">
    <citation type="submission" date="2020-08" db="EMBL/GenBank/DDBJ databases">
        <title>Multicomponent nature underlies the extraordinary mechanical properties of spider dragline silk.</title>
        <authorList>
            <person name="Kono N."/>
            <person name="Nakamura H."/>
            <person name="Mori M."/>
            <person name="Yoshida Y."/>
            <person name="Ohtoshi R."/>
            <person name="Malay A.D."/>
            <person name="Moran D.A.P."/>
            <person name="Tomita M."/>
            <person name="Numata K."/>
            <person name="Arakawa K."/>
        </authorList>
    </citation>
    <scope>NUCLEOTIDE SEQUENCE</scope>
</reference>
<protein>
    <recommendedName>
        <fullName evidence="3">Peptidase A2 domain-containing protein</fullName>
    </recommendedName>
</protein>
<dbReference type="InterPro" id="IPR036875">
    <property type="entry name" value="Znf_CCHC_sf"/>
</dbReference>
<keyword evidence="2" id="KW-1185">Reference proteome</keyword>
<dbReference type="EMBL" id="BMAW01041094">
    <property type="protein sequence ID" value="GFU62299.1"/>
    <property type="molecule type" value="Genomic_DNA"/>
</dbReference>
<dbReference type="GO" id="GO:0003676">
    <property type="term" value="F:nucleic acid binding"/>
    <property type="evidence" value="ECO:0007669"/>
    <property type="project" value="InterPro"/>
</dbReference>